<dbReference type="AlphaFoldDB" id="A0A6J4R7I6"/>
<feature type="non-terminal residue" evidence="2">
    <location>
        <position position="1"/>
    </location>
</feature>
<feature type="compositionally biased region" description="Basic and acidic residues" evidence="1">
    <location>
        <begin position="93"/>
        <end position="114"/>
    </location>
</feature>
<feature type="compositionally biased region" description="Basic residues" evidence="1">
    <location>
        <begin position="33"/>
        <end position="54"/>
    </location>
</feature>
<gene>
    <name evidence="2" type="ORF">AVDCRST_MAG13-65</name>
</gene>
<evidence type="ECO:0000256" key="1">
    <source>
        <dbReference type="SAM" id="MobiDB-lite"/>
    </source>
</evidence>
<name>A0A6J4R7I6_9ACTN</name>
<reference evidence="2" key="1">
    <citation type="submission" date="2020-02" db="EMBL/GenBank/DDBJ databases">
        <authorList>
            <person name="Meier V. D."/>
        </authorList>
    </citation>
    <scope>NUCLEOTIDE SEQUENCE</scope>
    <source>
        <strain evidence="2">AVDCRST_MAG13</strain>
    </source>
</reference>
<feature type="region of interest" description="Disordered" evidence="1">
    <location>
        <begin position="1"/>
        <end position="180"/>
    </location>
</feature>
<feature type="compositionally biased region" description="Low complexity" evidence="1">
    <location>
        <begin position="121"/>
        <end position="142"/>
    </location>
</feature>
<evidence type="ECO:0000313" key="2">
    <source>
        <dbReference type="EMBL" id="CAA9466320.1"/>
    </source>
</evidence>
<dbReference type="EMBL" id="CADCVO010000011">
    <property type="protein sequence ID" value="CAA9466320.1"/>
    <property type="molecule type" value="Genomic_DNA"/>
</dbReference>
<protein>
    <submittedName>
        <fullName evidence="2">Uncharacterized protein</fullName>
    </submittedName>
</protein>
<proteinExistence type="predicted"/>
<feature type="compositionally biased region" description="Low complexity" evidence="1">
    <location>
        <begin position="65"/>
        <end position="75"/>
    </location>
</feature>
<accession>A0A6J4R7I6</accession>
<sequence length="180" mass="19484">GPRHQRRRHLPASRRGLRLPRRRGQPPGVPRPLHPRLAGHPRGHLRPGRRRALRRPPAPQPVPPRGLQRGGVRAAAADRARRAGGQVQPDPGAHADRAGARGRGRDPGHRELRDPAQVPDGPALRRARLLQAQLAQGAAAPARDPRGGPRTGHARHDRGRPAQARDGLPFPTAGCVLEEV</sequence>
<organism evidence="2">
    <name type="scientific">uncultured Solirubrobacteraceae bacterium</name>
    <dbReference type="NCBI Taxonomy" id="1162706"/>
    <lineage>
        <taxon>Bacteria</taxon>
        <taxon>Bacillati</taxon>
        <taxon>Actinomycetota</taxon>
        <taxon>Thermoleophilia</taxon>
        <taxon>Solirubrobacterales</taxon>
        <taxon>Solirubrobacteraceae</taxon>
        <taxon>environmental samples</taxon>
    </lineage>
</organism>
<feature type="non-terminal residue" evidence="2">
    <location>
        <position position="180"/>
    </location>
</feature>
<feature type="compositionally biased region" description="Low complexity" evidence="1">
    <location>
        <begin position="82"/>
        <end position="92"/>
    </location>
</feature>
<feature type="compositionally biased region" description="Basic residues" evidence="1">
    <location>
        <begin position="1"/>
        <end position="24"/>
    </location>
</feature>